<sequence>MRDSATAGFKYFHCDGIRRVKIKVRGYCRGTFDVKTSWDGPVLLEAI</sequence>
<reference evidence="2" key="1">
    <citation type="journal article" date="2019" name="Int. J. Syst. Evol. Microbiol.">
        <title>The Global Catalogue of Microorganisms (GCM) 10K type strain sequencing project: providing services to taxonomists for standard genome sequencing and annotation.</title>
        <authorList>
            <consortium name="The Broad Institute Genomics Platform"/>
            <consortium name="The Broad Institute Genome Sequencing Center for Infectious Disease"/>
            <person name="Wu L."/>
            <person name="Ma J."/>
        </authorList>
    </citation>
    <scope>NUCLEOTIDE SEQUENCE [LARGE SCALE GENOMIC DNA]</scope>
    <source>
        <strain evidence="2">CGMCC 1.18578</strain>
    </source>
</reference>
<evidence type="ECO:0000313" key="1">
    <source>
        <dbReference type="EMBL" id="MFC5529443.1"/>
    </source>
</evidence>
<organism evidence="1 2">
    <name type="scientific">Cohnella yongneupensis</name>
    <dbReference type="NCBI Taxonomy" id="425006"/>
    <lineage>
        <taxon>Bacteria</taxon>
        <taxon>Bacillati</taxon>
        <taxon>Bacillota</taxon>
        <taxon>Bacilli</taxon>
        <taxon>Bacillales</taxon>
        <taxon>Paenibacillaceae</taxon>
        <taxon>Cohnella</taxon>
    </lineage>
</organism>
<name>A0ABW0QXG6_9BACL</name>
<dbReference type="RefSeq" id="WP_378111315.1">
    <property type="nucleotide sequence ID" value="NZ_JBHSNC010000024.1"/>
</dbReference>
<accession>A0ABW0QXG6</accession>
<protein>
    <submittedName>
        <fullName evidence="1">Uncharacterized protein</fullName>
    </submittedName>
</protein>
<dbReference type="EMBL" id="JBHSNC010000024">
    <property type="protein sequence ID" value="MFC5529443.1"/>
    <property type="molecule type" value="Genomic_DNA"/>
</dbReference>
<keyword evidence="2" id="KW-1185">Reference proteome</keyword>
<comment type="caution">
    <text evidence="1">The sequence shown here is derived from an EMBL/GenBank/DDBJ whole genome shotgun (WGS) entry which is preliminary data.</text>
</comment>
<dbReference type="Proteomes" id="UP001596108">
    <property type="component" value="Unassembled WGS sequence"/>
</dbReference>
<gene>
    <name evidence="1" type="ORF">ACFPQ4_08275</name>
</gene>
<evidence type="ECO:0000313" key="2">
    <source>
        <dbReference type="Proteomes" id="UP001596108"/>
    </source>
</evidence>
<proteinExistence type="predicted"/>